<organism evidence="5 6">
    <name type="scientific">Striga asiatica</name>
    <name type="common">Asiatic witchweed</name>
    <name type="synonym">Buchnera asiatica</name>
    <dbReference type="NCBI Taxonomy" id="4170"/>
    <lineage>
        <taxon>Eukaryota</taxon>
        <taxon>Viridiplantae</taxon>
        <taxon>Streptophyta</taxon>
        <taxon>Embryophyta</taxon>
        <taxon>Tracheophyta</taxon>
        <taxon>Spermatophyta</taxon>
        <taxon>Magnoliopsida</taxon>
        <taxon>eudicotyledons</taxon>
        <taxon>Gunneridae</taxon>
        <taxon>Pentapetalae</taxon>
        <taxon>asterids</taxon>
        <taxon>lamiids</taxon>
        <taxon>Lamiales</taxon>
        <taxon>Orobanchaceae</taxon>
        <taxon>Buchnereae</taxon>
        <taxon>Striga</taxon>
    </lineage>
</organism>
<gene>
    <name evidence="5" type="ORF">STAS_07208</name>
</gene>
<evidence type="ECO:0000313" key="5">
    <source>
        <dbReference type="EMBL" id="GER31219.1"/>
    </source>
</evidence>
<dbReference type="InterPro" id="IPR042031">
    <property type="entry name" value="SKA1_MBD_sf"/>
</dbReference>
<dbReference type="Gene3D" id="1.10.10.1890">
    <property type="entry name" value="Ska1 microtubule binding domain-like"/>
    <property type="match status" value="1"/>
</dbReference>
<dbReference type="Pfam" id="PF13456">
    <property type="entry name" value="RVT_3"/>
    <property type="match status" value="1"/>
</dbReference>
<dbReference type="GO" id="GO:0000940">
    <property type="term" value="C:outer kinetochore"/>
    <property type="evidence" value="ECO:0007669"/>
    <property type="project" value="TreeGrafter"/>
</dbReference>
<dbReference type="InterPro" id="IPR012337">
    <property type="entry name" value="RNaseH-like_sf"/>
</dbReference>
<evidence type="ECO:0000256" key="3">
    <source>
        <dbReference type="SAM" id="MobiDB-lite"/>
    </source>
</evidence>
<sequence>MDLKEAGASLDGLISSFNTRVAELQQLVIARNMYPASSISDLSAIDAALKGMELQVQNIKNRLRDEARAVPKAKKLIEAAVVQRKKLESISAFVPSSVPDRCTNLNRDTDKCVQREEYKQDPGFQPLKHEEPAPKEKKGRVPPPMWYITGEELNSVPPYMKQRLTMDKVNGAIGDMAAYAEANAQLIAAPRKKLADNNLDKALELREIAMADAVKGKYFFLESDIKGPSLKLDNTGRALLTLQITNLATTDRPRAVVWLRPDSPWVKLNTDGSFDRHTGVAGGGSLIRDHSGALITAFHASLQASSSYDAEIQVLQIGLQIAAHLSSHICIELDTAAVATLLTSGHQGSWQIQHPLMRIRALLWSVHHRITHIFREGNRPADYLASLGATIPDTHTFQTDTAPLRLRTLVRMDQLGYPSFHNFHRLGHHRHQDDEEEYSQTLPLQEFKPEEIQGLTSDELLVLSTTELDRKKLDDGFRSYSVGIRDEQSRRHESSNREGGREFAPSSADQTEDYHHVDLASGGRGKKEGLLNGFSITGK</sequence>
<keyword evidence="2" id="KW-0175">Coiled coil</keyword>
<protein>
    <submittedName>
        <fullName evidence="5">Spindle and kinetochore-associated protein 1 homolog</fullName>
    </submittedName>
</protein>
<dbReference type="OrthoDB" id="5962at2759"/>
<dbReference type="GO" id="GO:0005876">
    <property type="term" value="C:spindle microtubule"/>
    <property type="evidence" value="ECO:0007669"/>
    <property type="project" value="TreeGrafter"/>
</dbReference>
<dbReference type="PANTHER" id="PTHR28573:SF1">
    <property type="entry name" value="SPINDLE AND KINETOCHORE-ASSOCIATED PROTEIN 1"/>
    <property type="match status" value="1"/>
</dbReference>
<feature type="coiled-coil region" evidence="2">
    <location>
        <begin position="42"/>
        <end position="69"/>
    </location>
</feature>
<dbReference type="GO" id="GO:0003676">
    <property type="term" value="F:nucleic acid binding"/>
    <property type="evidence" value="ECO:0007669"/>
    <property type="project" value="InterPro"/>
</dbReference>
<evidence type="ECO:0000259" key="4">
    <source>
        <dbReference type="Pfam" id="PF13456"/>
    </source>
</evidence>
<feature type="domain" description="RNase H type-1" evidence="4">
    <location>
        <begin position="269"/>
        <end position="386"/>
    </location>
</feature>
<reference evidence="6" key="1">
    <citation type="journal article" date="2019" name="Curr. Biol.">
        <title>Genome Sequence of Striga asiatica Provides Insight into the Evolution of Plant Parasitism.</title>
        <authorList>
            <person name="Yoshida S."/>
            <person name="Kim S."/>
            <person name="Wafula E.K."/>
            <person name="Tanskanen J."/>
            <person name="Kim Y.M."/>
            <person name="Honaas L."/>
            <person name="Yang Z."/>
            <person name="Spallek T."/>
            <person name="Conn C.E."/>
            <person name="Ichihashi Y."/>
            <person name="Cheong K."/>
            <person name="Cui S."/>
            <person name="Der J.P."/>
            <person name="Gundlach H."/>
            <person name="Jiao Y."/>
            <person name="Hori C."/>
            <person name="Ishida J.K."/>
            <person name="Kasahara H."/>
            <person name="Kiba T."/>
            <person name="Kim M.S."/>
            <person name="Koo N."/>
            <person name="Laohavisit A."/>
            <person name="Lee Y.H."/>
            <person name="Lumba S."/>
            <person name="McCourt P."/>
            <person name="Mortimer J.C."/>
            <person name="Mutuku J.M."/>
            <person name="Nomura T."/>
            <person name="Sasaki-Sekimoto Y."/>
            <person name="Seto Y."/>
            <person name="Wang Y."/>
            <person name="Wakatake T."/>
            <person name="Sakakibara H."/>
            <person name="Demura T."/>
            <person name="Yamaguchi S."/>
            <person name="Yoneyama K."/>
            <person name="Manabe R.I."/>
            <person name="Nelson D.C."/>
            <person name="Schulman A.H."/>
            <person name="Timko M.P."/>
            <person name="dePamphilis C.W."/>
            <person name="Choi D."/>
            <person name="Shirasu K."/>
        </authorList>
    </citation>
    <scope>NUCLEOTIDE SEQUENCE [LARGE SCALE GENOMIC DNA]</scope>
    <source>
        <strain evidence="6">cv. UVA1</strain>
    </source>
</reference>
<comment type="caution">
    <text evidence="5">The sequence shown here is derived from an EMBL/GenBank/DDBJ whole genome shotgun (WGS) entry which is preliminary data.</text>
</comment>
<dbReference type="CDD" id="cd06222">
    <property type="entry name" value="RNase_H_like"/>
    <property type="match status" value="1"/>
</dbReference>
<dbReference type="GO" id="GO:0051301">
    <property type="term" value="P:cell division"/>
    <property type="evidence" value="ECO:0007669"/>
    <property type="project" value="InterPro"/>
</dbReference>
<comment type="similarity">
    <text evidence="1">Belongs to the SKA1 family.</text>
</comment>
<feature type="compositionally biased region" description="Basic and acidic residues" evidence="3">
    <location>
        <begin position="484"/>
        <end position="501"/>
    </location>
</feature>
<dbReference type="SUPFAM" id="SSF53098">
    <property type="entry name" value="Ribonuclease H-like"/>
    <property type="match status" value="1"/>
</dbReference>
<feature type="region of interest" description="Disordered" evidence="3">
    <location>
        <begin position="484"/>
        <end position="539"/>
    </location>
</feature>
<feature type="region of interest" description="Disordered" evidence="3">
    <location>
        <begin position="118"/>
        <end position="142"/>
    </location>
</feature>
<dbReference type="Gene3D" id="3.30.420.10">
    <property type="entry name" value="Ribonuclease H-like superfamily/Ribonuclease H"/>
    <property type="match status" value="1"/>
</dbReference>
<dbReference type="GO" id="GO:0008017">
    <property type="term" value="F:microtubule binding"/>
    <property type="evidence" value="ECO:0007669"/>
    <property type="project" value="InterPro"/>
</dbReference>
<dbReference type="InterPro" id="IPR009829">
    <property type="entry name" value="SKA1"/>
</dbReference>
<dbReference type="GO" id="GO:0072686">
    <property type="term" value="C:mitotic spindle"/>
    <property type="evidence" value="ECO:0007669"/>
    <property type="project" value="TreeGrafter"/>
</dbReference>
<dbReference type="Proteomes" id="UP000325081">
    <property type="component" value="Unassembled WGS sequence"/>
</dbReference>
<evidence type="ECO:0000313" key="6">
    <source>
        <dbReference type="Proteomes" id="UP000325081"/>
    </source>
</evidence>
<dbReference type="GO" id="GO:0031110">
    <property type="term" value="P:regulation of microtubule polymerization or depolymerization"/>
    <property type="evidence" value="ECO:0007669"/>
    <property type="project" value="TreeGrafter"/>
</dbReference>
<dbReference type="PANTHER" id="PTHR28573">
    <property type="entry name" value="SPINDLE AND KINETOCHORE-ASSOCIATED PROTEIN 1"/>
    <property type="match status" value="1"/>
</dbReference>
<keyword evidence="6" id="KW-1185">Reference proteome</keyword>
<dbReference type="Pfam" id="PF07160">
    <property type="entry name" value="SKA1"/>
    <property type="match status" value="1"/>
</dbReference>
<dbReference type="AlphaFoldDB" id="A0A5A7PEL7"/>
<dbReference type="InterPro" id="IPR002156">
    <property type="entry name" value="RNaseH_domain"/>
</dbReference>
<evidence type="ECO:0000256" key="2">
    <source>
        <dbReference type="SAM" id="Coils"/>
    </source>
</evidence>
<dbReference type="InterPro" id="IPR044730">
    <property type="entry name" value="RNase_H-like_dom_plant"/>
</dbReference>
<dbReference type="GO" id="GO:0007059">
    <property type="term" value="P:chromosome segregation"/>
    <property type="evidence" value="ECO:0007669"/>
    <property type="project" value="InterPro"/>
</dbReference>
<accession>A0A5A7PEL7</accession>
<dbReference type="InterPro" id="IPR036397">
    <property type="entry name" value="RNaseH_sf"/>
</dbReference>
<feature type="compositionally biased region" description="Basic and acidic residues" evidence="3">
    <location>
        <begin position="127"/>
        <end position="136"/>
    </location>
</feature>
<dbReference type="EMBL" id="BKCP01004439">
    <property type="protein sequence ID" value="GER31219.1"/>
    <property type="molecule type" value="Genomic_DNA"/>
</dbReference>
<dbReference type="GO" id="GO:0004523">
    <property type="term" value="F:RNA-DNA hybrid ribonuclease activity"/>
    <property type="evidence" value="ECO:0007669"/>
    <property type="project" value="InterPro"/>
</dbReference>
<name>A0A5A7PEL7_STRAF</name>
<proteinExistence type="inferred from homology"/>
<dbReference type="GO" id="GO:0000278">
    <property type="term" value="P:mitotic cell cycle"/>
    <property type="evidence" value="ECO:0007669"/>
    <property type="project" value="TreeGrafter"/>
</dbReference>
<evidence type="ECO:0000256" key="1">
    <source>
        <dbReference type="ARBA" id="ARBA00006836"/>
    </source>
</evidence>